<keyword evidence="1" id="KW-0812">Transmembrane</keyword>
<comment type="caution">
    <text evidence="2">The sequence shown here is derived from an EMBL/GenBank/DDBJ whole genome shotgun (WGS) entry which is preliminary data.</text>
</comment>
<feature type="transmembrane region" description="Helical" evidence="1">
    <location>
        <begin position="156"/>
        <end position="180"/>
    </location>
</feature>
<dbReference type="EMBL" id="MCGT01000011">
    <property type="protein sequence ID" value="ORX55589.1"/>
    <property type="molecule type" value="Genomic_DNA"/>
</dbReference>
<dbReference type="PANTHER" id="PTHR38848">
    <property type="entry name" value="G-PROTEIN COUPLED RECEPTORS FAMILY 3 PROFILE DOMAIN-CONTAINING PROTEIN"/>
    <property type="match status" value="1"/>
</dbReference>
<feature type="transmembrane region" description="Helical" evidence="1">
    <location>
        <begin position="228"/>
        <end position="251"/>
    </location>
</feature>
<feature type="transmembrane region" description="Helical" evidence="1">
    <location>
        <begin position="201"/>
        <end position="222"/>
    </location>
</feature>
<accession>A0A1X2GK03</accession>
<keyword evidence="1" id="KW-1133">Transmembrane helix</keyword>
<sequence length="293" mass="33415">MYSPDEYEILAEACSVACISIISTLFGRKLTSYDNKFYYIRTLLLLLYTLSWIITLIGCMLTSTNNGNTVSCSFSFFNMSLIYTVTKILLYLYWTEKLYLTSMTKTSRLRSFLYNFNIIALIPYVGIIVLMIYYRVVYVAEAAPYHCWIGYKWPASITAMAYETVIILMFTAMFAKAYYYPTQDQQASQHAMSISITSQRNMIIGLVALVTSGLKYALSIAYQDGLRGLILTCVTSLDVTIVCIVIHWVTAHPAETQFMERILPQQSSSDKPIKLEIKQHQEVVVLTELNSKV</sequence>
<keyword evidence="1" id="KW-0472">Membrane</keyword>
<dbReference type="OrthoDB" id="3210850at2759"/>
<reference evidence="2 3" key="1">
    <citation type="submission" date="2016-07" db="EMBL/GenBank/DDBJ databases">
        <title>Pervasive Adenine N6-methylation of Active Genes in Fungi.</title>
        <authorList>
            <consortium name="DOE Joint Genome Institute"/>
            <person name="Mondo S.J."/>
            <person name="Dannebaum R.O."/>
            <person name="Kuo R.C."/>
            <person name="Labutti K."/>
            <person name="Haridas S."/>
            <person name="Kuo A."/>
            <person name="Salamov A."/>
            <person name="Ahrendt S.R."/>
            <person name="Lipzen A."/>
            <person name="Sullivan W."/>
            <person name="Andreopoulos W.B."/>
            <person name="Clum A."/>
            <person name="Lindquist E."/>
            <person name="Daum C."/>
            <person name="Ramamoorthy G.K."/>
            <person name="Gryganskyi A."/>
            <person name="Culley D."/>
            <person name="Magnuson J.K."/>
            <person name="James T.Y."/>
            <person name="O'Malley M.A."/>
            <person name="Stajich J.E."/>
            <person name="Spatafora J.W."/>
            <person name="Visel A."/>
            <person name="Grigoriev I.V."/>
        </authorList>
    </citation>
    <scope>NUCLEOTIDE SEQUENCE [LARGE SCALE GENOMIC DNA]</scope>
    <source>
        <strain evidence="2 3">NRRL 3301</strain>
    </source>
</reference>
<evidence type="ECO:0008006" key="4">
    <source>
        <dbReference type="Google" id="ProtNLM"/>
    </source>
</evidence>
<evidence type="ECO:0000256" key="1">
    <source>
        <dbReference type="SAM" id="Phobius"/>
    </source>
</evidence>
<organism evidence="2 3">
    <name type="scientific">Hesseltinella vesiculosa</name>
    <dbReference type="NCBI Taxonomy" id="101127"/>
    <lineage>
        <taxon>Eukaryota</taxon>
        <taxon>Fungi</taxon>
        <taxon>Fungi incertae sedis</taxon>
        <taxon>Mucoromycota</taxon>
        <taxon>Mucoromycotina</taxon>
        <taxon>Mucoromycetes</taxon>
        <taxon>Mucorales</taxon>
        <taxon>Cunninghamellaceae</taxon>
        <taxon>Hesseltinella</taxon>
    </lineage>
</organism>
<feature type="transmembrane region" description="Helical" evidence="1">
    <location>
        <begin position="38"/>
        <end position="63"/>
    </location>
</feature>
<gene>
    <name evidence="2" type="ORF">DM01DRAFT_1362583</name>
</gene>
<evidence type="ECO:0000313" key="2">
    <source>
        <dbReference type="EMBL" id="ORX55589.1"/>
    </source>
</evidence>
<feature type="transmembrane region" description="Helical" evidence="1">
    <location>
        <begin position="75"/>
        <end position="94"/>
    </location>
</feature>
<evidence type="ECO:0000313" key="3">
    <source>
        <dbReference type="Proteomes" id="UP000242146"/>
    </source>
</evidence>
<feature type="transmembrane region" description="Helical" evidence="1">
    <location>
        <begin position="6"/>
        <end position="26"/>
    </location>
</feature>
<dbReference type="AlphaFoldDB" id="A0A1X2GK03"/>
<keyword evidence="3" id="KW-1185">Reference proteome</keyword>
<protein>
    <recommendedName>
        <fullName evidence="4">G-protein coupled receptors family 2 profile 2 domain-containing protein</fullName>
    </recommendedName>
</protein>
<dbReference type="Proteomes" id="UP000242146">
    <property type="component" value="Unassembled WGS sequence"/>
</dbReference>
<feature type="transmembrane region" description="Helical" evidence="1">
    <location>
        <begin position="114"/>
        <end position="136"/>
    </location>
</feature>
<dbReference type="PANTHER" id="PTHR38848:SF3">
    <property type="entry name" value="G-PROTEIN COUPLED RECEPTORS FAMILY 3 PROFILE DOMAIN-CONTAINING PROTEIN"/>
    <property type="match status" value="1"/>
</dbReference>
<proteinExistence type="predicted"/>
<name>A0A1X2GK03_9FUNG</name>